<evidence type="ECO:0000256" key="3">
    <source>
        <dbReference type="ARBA" id="ARBA00009894"/>
    </source>
</evidence>
<accession>A0A948RSD0</accession>
<dbReference type="InterPro" id="IPR001347">
    <property type="entry name" value="SIS_dom"/>
</dbReference>
<dbReference type="InterPro" id="IPR050099">
    <property type="entry name" value="SIS_GmhA/DiaA_subfam"/>
</dbReference>
<keyword evidence="5 9" id="KW-0479">Metal-binding</keyword>
<dbReference type="InterPro" id="IPR035461">
    <property type="entry name" value="GmhA/DiaA"/>
</dbReference>
<keyword evidence="4 9" id="KW-0963">Cytoplasm</keyword>
<dbReference type="InterPro" id="IPR004515">
    <property type="entry name" value="Phosphoheptose_Isoase"/>
</dbReference>
<dbReference type="EC" id="5.3.1.28" evidence="9"/>
<dbReference type="GO" id="GO:0008968">
    <property type="term" value="F:D-sedoheptulose 7-phosphate isomerase activity"/>
    <property type="evidence" value="ECO:0007669"/>
    <property type="project" value="UniProtKB-UniRule"/>
</dbReference>
<dbReference type="EMBL" id="JAHJDP010000022">
    <property type="protein sequence ID" value="MBU2689985.1"/>
    <property type="molecule type" value="Genomic_DNA"/>
</dbReference>
<comment type="subcellular location">
    <subcellularLocation>
        <location evidence="2 9">Cytoplasm</location>
    </subcellularLocation>
</comment>
<keyword evidence="7 9" id="KW-0413">Isomerase</keyword>
<dbReference type="SUPFAM" id="SSF53697">
    <property type="entry name" value="SIS domain"/>
    <property type="match status" value="1"/>
</dbReference>
<evidence type="ECO:0000256" key="6">
    <source>
        <dbReference type="ARBA" id="ARBA00022833"/>
    </source>
</evidence>
<comment type="miscellaneous">
    <text evidence="9">The reaction produces a racemic mixture of D-glycero-alpha-D-manno-heptose 7-phosphate and D-glycero-beta-D-manno-heptose 7-phosphate.</text>
</comment>
<dbReference type="GO" id="GO:0008270">
    <property type="term" value="F:zinc ion binding"/>
    <property type="evidence" value="ECO:0007669"/>
    <property type="project" value="UniProtKB-UniRule"/>
</dbReference>
<keyword evidence="6 9" id="KW-0862">Zinc</keyword>
<evidence type="ECO:0000259" key="10">
    <source>
        <dbReference type="PROSITE" id="PS51464"/>
    </source>
</evidence>
<evidence type="ECO:0000256" key="4">
    <source>
        <dbReference type="ARBA" id="ARBA00022490"/>
    </source>
</evidence>
<organism evidence="11 12">
    <name type="scientific">Eiseniibacteriota bacterium</name>
    <dbReference type="NCBI Taxonomy" id="2212470"/>
    <lineage>
        <taxon>Bacteria</taxon>
        <taxon>Candidatus Eiseniibacteriota</taxon>
    </lineage>
</organism>
<dbReference type="PROSITE" id="PS51464">
    <property type="entry name" value="SIS"/>
    <property type="match status" value="1"/>
</dbReference>
<evidence type="ECO:0000256" key="8">
    <source>
        <dbReference type="ARBA" id="ARBA00023277"/>
    </source>
</evidence>
<evidence type="ECO:0000256" key="5">
    <source>
        <dbReference type="ARBA" id="ARBA00022723"/>
    </source>
</evidence>
<evidence type="ECO:0000313" key="12">
    <source>
        <dbReference type="Proteomes" id="UP000777784"/>
    </source>
</evidence>
<evidence type="ECO:0000256" key="7">
    <source>
        <dbReference type="ARBA" id="ARBA00023235"/>
    </source>
</evidence>
<proteinExistence type="inferred from homology"/>
<evidence type="ECO:0000256" key="9">
    <source>
        <dbReference type="HAMAP-Rule" id="MF_00067"/>
    </source>
</evidence>
<comment type="function">
    <text evidence="9">Catalyzes the isomerization of sedoheptulose 7-phosphate in D-glycero-D-manno-heptose 7-phosphate.</text>
</comment>
<comment type="cofactor">
    <cofactor evidence="9">
        <name>Zn(2+)</name>
        <dbReference type="ChEBI" id="CHEBI:29105"/>
    </cofactor>
    <text evidence="9">Binds 1 zinc ion per subunit.</text>
</comment>
<dbReference type="CDD" id="cd05006">
    <property type="entry name" value="SIS_GmhA"/>
    <property type="match status" value="1"/>
</dbReference>
<dbReference type="Proteomes" id="UP000777784">
    <property type="component" value="Unassembled WGS sequence"/>
</dbReference>
<name>A0A948RSD0_UNCEI</name>
<feature type="binding site" evidence="9">
    <location>
        <begin position="50"/>
        <end position="52"/>
    </location>
    <ligand>
        <name>substrate</name>
    </ligand>
</feature>
<evidence type="ECO:0000313" key="11">
    <source>
        <dbReference type="EMBL" id="MBU2689985.1"/>
    </source>
</evidence>
<protein>
    <recommendedName>
        <fullName evidence="9">Phosphoheptose isomerase</fullName>
        <ecNumber evidence="9">5.3.1.28</ecNumber>
    </recommendedName>
    <alternativeName>
        <fullName evidence="9">Sedoheptulose 7-phosphate isomerase</fullName>
    </alternativeName>
</protein>
<feature type="binding site" evidence="9">
    <location>
        <position position="59"/>
    </location>
    <ligand>
        <name>Zn(2+)</name>
        <dbReference type="ChEBI" id="CHEBI:29105"/>
    </ligand>
</feature>
<reference evidence="11" key="1">
    <citation type="submission" date="2021-05" db="EMBL/GenBank/DDBJ databases">
        <title>Energy efficiency and biological interactions define the core microbiome of deep oligotrophic groundwater.</title>
        <authorList>
            <person name="Mehrshad M."/>
            <person name="Lopez-Fernandez M."/>
            <person name="Bell E."/>
            <person name="Bernier-Latmani R."/>
            <person name="Bertilsson S."/>
            <person name="Dopson M."/>
        </authorList>
    </citation>
    <scope>NUCLEOTIDE SEQUENCE</scope>
    <source>
        <strain evidence="11">Modern_marine.mb.64</strain>
    </source>
</reference>
<feature type="binding site" evidence="9">
    <location>
        <position position="170"/>
    </location>
    <ligand>
        <name>substrate</name>
    </ligand>
</feature>
<dbReference type="GO" id="GO:0005975">
    <property type="term" value="P:carbohydrate metabolic process"/>
    <property type="evidence" value="ECO:0007669"/>
    <property type="project" value="UniProtKB-UniRule"/>
</dbReference>
<dbReference type="Pfam" id="PF13580">
    <property type="entry name" value="SIS_2"/>
    <property type="match status" value="1"/>
</dbReference>
<comment type="catalytic activity">
    <reaction evidence="1 9">
        <text>2 D-sedoheptulose 7-phosphate = D-glycero-alpha-D-manno-heptose 7-phosphate + D-glycero-beta-D-manno-heptose 7-phosphate</text>
        <dbReference type="Rhea" id="RHEA:27489"/>
        <dbReference type="ChEBI" id="CHEBI:57483"/>
        <dbReference type="ChEBI" id="CHEBI:60203"/>
        <dbReference type="ChEBI" id="CHEBI:60204"/>
        <dbReference type="EC" id="5.3.1.28"/>
    </reaction>
</comment>
<dbReference type="InterPro" id="IPR046348">
    <property type="entry name" value="SIS_dom_sf"/>
</dbReference>
<dbReference type="GO" id="GO:0097367">
    <property type="term" value="F:carbohydrate derivative binding"/>
    <property type="evidence" value="ECO:0007669"/>
    <property type="project" value="InterPro"/>
</dbReference>
<gene>
    <name evidence="9" type="primary">gmhA</name>
    <name evidence="11" type="ORF">KJ970_03595</name>
</gene>
<comment type="similarity">
    <text evidence="3 9">Belongs to the SIS family. GmhA subfamily.</text>
</comment>
<feature type="binding site" evidence="9">
    <location>
        <position position="63"/>
    </location>
    <ligand>
        <name>substrate</name>
    </ligand>
</feature>
<keyword evidence="8 9" id="KW-0119">Carbohydrate metabolism</keyword>
<feature type="binding site" evidence="9">
    <location>
        <position position="170"/>
    </location>
    <ligand>
        <name>Zn(2+)</name>
        <dbReference type="ChEBI" id="CHEBI:29105"/>
    </ligand>
</feature>
<feature type="binding site" evidence="9">
    <location>
        <begin position="92"/>
        <end position="93"/>
    </location>
    <ligand>
        <name>substrate</name>
    </ligand>
</feature>
<sequence length="196" mass="20820">MIQKSDVEARFNQARKVQESLLKDADIIKRMSEIVADGLRKGNKVLFFGNGGSAADAQHLACELAGRFYLDRPSLPALALSVNTSSLTAIGNDFGFQKVFSRQIEGIGSAGDVAVAISTSGNSPNVIEAVKTAKSMGIITLGFTGQTGGELKDLVDECLIVATDETPRVQEGHILAGHIICELAERELFGKASPQE</sequence>
<evidence type="ECO:0000256" key="1">
    <source>
        <dbReference type="ARBA" id="ARBA00000348"/>
    </source>
</evidence>
<dbReference type="Gene3D" id="3.40.50.10490">
    <property type="entry name" value="Glucose-6-phosphate isomerase like protein, domain 1"/>
    <property type="match status" value="1"/>
</dbReference>
<feature type="binding site" evidence="9">
    <location>
        <begin position="118"/>
        <end position="120"/>
    </location>
    <ligand>
        <name>substrate</name>
    </ligand>
</feature>
<feature type="binding site" evidence="9">
    <location>
        <position position="63"/>
    </location>
    <ligand>
        <name>Zn(2+)</name>
        <dbReference type="ChEBI" id="CHEBI:29105"/>
    </ligand>
</feature>
<dbReference type="GO" id="GO:0005737">
    <property type="term" value="C:cytoplasm"/>
    <property type="evidence" value="ECO:0007669"/>
    <property type="project" value="UniProtKB-SubCell"/>
</dbReference>
<comment type="caution">
    <text evidence="11">The sequence shown here is derived from an EMBL/GenBank/DDBJ whole genome shotgun (WGS) entry which is preliminary data.</text>
</comment>
<feature type="binding site" evidence="9">
    <location>
        <position position="178"/>
    </location>
    <ligand>
        <name>Zn(2+)</name>
        <dbReference type="ChEBI" id="CHEBI:29105"/>
    </ligand>
</feature>
<dbReference type="GO" id="GO:1901135">
    <property type="term" value="P:carbohydrate derivative metabolic process"/>
    <property type="evidence" value="ECO:0007669"/>
    <property type="project" value="InterPro"/>
</dbReference>
<comment type="pathway">
    <text evidence="9">Carbohydrate biosynthesis; D-glycero-D-manno-heptose 7-phosphate biosynthesis; D-glycero-alpha-D-manno-heptose 7-phosphate and D-glycero-beta-D-manno-heptose 7-phosphate from sedoheptulose 7-phosphate: step 1/1.</text>
</comment>
<dbReference type="HAMAP" id="MF_00067">
    <property type="entry name" value="GmhA"/>
    <property type="match status" value="1"/>
</dbReference>
<feature type="domain" description="SIS" evidence="10">
    <location>
        <begin position="35"/>
        <end position="194"/>
    </location>
</feature>
<dbReference type="PANTHER" id="PTHR30390">
    <property type="entry name" value="SEDOHEPTULOSE 7-PHOSPHATE ISOMERASE / DNAA INITIATOR-ASSOCIATING FACTOR FOR REPLICATION INITIATION"/>
    <property type="match status" value="1"/>
</dbReference>
<evidence type="ECO:0000256" key="2">
    <source>
        <dbReference type="ARBA" id="ARBA00004496"/>
    </source>
</evidence>
<dbReference type="AlphaFoldDB" id="A0A948RSD0"/>
<feature type="binding site" evidence="9">
    <location>
        <position position="123"/>
    </location>
    <ligand>
        <name>substrate</name>
    </ligand>
</feature>